<evidence type="ECO:0000256" key="2">
    <source>
        <dbReference type="ARBA" id="ARBA00022490"/>
    </source>
</evidence>
<dbReference type="AlphaFoldDB" id="A0A553PA47"/>
<protein>
    <submittedName>
        <fullName evidence="4">Uncharacterized protein</fullName>
    </submittedName>
</protein>
<reference evidence="4 5" key="1">
    <citation type="journal article" date="2018" name="Nat. Ecol. Evol.">
        <title>Genomic signatures of mitonuclear coevolution across populations of Tigriopus californicus.</title>
        <authorList>
            <person name="Barreto F.S."/>
            <person name="Watson E.T."/>
            <person name="Lima T.G."/>
            <person name="Willett C.S."/>
            <person name="Edmands S."/>
            <person name="Li W."/>
            <person name="Burton R.S."/>
        </authorList>
    </citation>
    <scope>NUCLEOTIDE SEQUENCE [LARGE SCALE GENOMIC DNA]</scope>
    <source>
        <strain evidence="4 5">San Diego</strain>
    </source>
</reference>
<evidence type="ECO:0000256" key="1">
    <source>
        <dbReference type="ARBA" id="ARBA00004496"/>
    </source>
</evidence>
<keyword evidence="3" id="KW-0560">Oxidoreductase</keyword>
<name>A0A553PA47_TIGCA</name>
<evidence type="ECO:0000313" key="5">
    <source>
        <dbReference type="Proteomes" id="UP000318571"/>
    </source>
</evidence>
<dbReference type="STRING" id="6832.A0A553PA47"/>
<dbReference type="PANTHER" id="PTHR28630:SF29">
    <property type="entry name" value="PROSTAMIDE_PROSTAGLANDIN F SYNTHASE"/>
    <property type="match status" value="1"/>
</dbReference>
<dbReference type="Pfam" id="PF13911">
    <property type="entry name" value="AhpC-TSA_2"/>
    <property type="match status" value="1"/>
</dbReference>
<dbReference type="OMA" id="QNIDGNM"/>
<evidence type="ECO:0000256" key="3">
    <source>
        <dbReference type="ARBA" id="ARBA00023002"/>
    </source>
</evidence>
<dbReference type="PANTHER" id="PTHR28630">
    <property type="match status" value="1"/>
</dbReference>
<dbReference type="GO" id="GO:0005737">
    <property type="term" value="C:cytoplasm"/>
    <property type="evidence" value="ECO:0007669"/>
    <property type="project" value="UniProtKB-SubCell"/>
</dbReference>
<dbReference type="EMBL" id="VCGU01000005">
    <property type="protein sequence ID" value="TRY74557.1"/>
    <property type="molecule type" value="Genomic_DNA"/>
</dbReference>
<dbReference type="InterPro" id="IPR032801">
    <property type="entry name" value="PXL2A/B/C"/>
</dbReference>
<dbReference type="GO" id="GO:0001516">
    <property type="term" value="P:prostaglandin biosynthetic process"/>
    <property type="evidence" value="ECO:0007669"/>
    <property type="project" value="TreeGrafter"/>
</dbReference>
<keyword evidence="5" id="KW-1185">Reference proteome</keyword>
<keyword evidence="2" id="KW-0963">Cytoplasm</keyword>
<evidence type="ECO:0000313" key="4">
    <source>
        <dbReference type="EMBL" id="TRY74557.1"/>
    </source>
</evidence>
<accession>A0A553PA47</accession>
<dbReference type="Proteomes" id="UP000318571">
    <property type="component" value="Chromosome 2"/>
</dbReference>
<sequence length="163" mass="17649">MSAWTIASNRLFPVSPEDGISQEIGPQVQKHAIRLVGIGLEKLGVEDFVAGQFFQGELFIDAEDRKSYRDLGFHQMSGMDLVPGLLSPQALSAGFNATLSGLGGNMWGNGMQNGGLLVVERGGNKVPFSFRQNQPSDHPDRKAILDALNIPHGERLSDERSSS</sequence>
<gene>
    <name evidence="4" type="ORF">TCAL_00697</name>
</gene>
<organism evidence="4 5">
    <name type="scientific">Tigriopus californicus</name>
    <name type="common">Marine copepod</name>
    <dbReference type="NCBI Taxonomy" id="6832"/>
    <lineage>
        <taxon>Eukaryota</taxon>
        <taxon>Metazoa</taxon>
        <taxon>Ecdysozoa</taxon>
        <taxon>Arthropoda</taxon>
        <taxon>Crustacea</taxon>
        <taxon>Multicrustacea</taxon>
        <taxon>Hexanauplia</taxon>
        <taxon>Copepoda</taxon>
        <taxon>Harpacticoida</taxon>
        <taxon>Harpacticidae</taxon>
        <taxon>Tigriopus</taxon>
    </lineage>
</organism>
<comment type="caution">
    <text evidence="4">The sequence shown here is derived from an EMBL/GenBank/DDBJ whole genome shotgun (WGS) entry which is preliminary data.</text>
</comment>
<dbReference type="GO" id="GO:0047017">
    <property type="term" value="F:prostaglandin F synthase activity"/>
    <property type="evidence" value="ECO:0007669"/>
    <property type="project" value="TreeGrafter"/>
</dbReference>
<proteinExistence type="predicted"/>
<comment type="subcellular location">
    <subcellularLocation>
        <location evidence="1">Cytoplasm</location>
    </subcellularLocation>
</comment>